<dbReference type="AlphaFoldDB" id="A0A9X2XW23"/>
<reference evidence="1" key="2">
    <citation type="submission" date="2023-04" db="EMBL/GenBank/DDBJ databases">
        <title>Paracnuella aquatica gen. nov., sp. nov., a member of the family Chitinophagaceae isolated from a hot spring.</title>
        <authorList>
            <person name="Wang C."/>
        </authorList>
    </citation>
    <scope>NUCLEOTIDE SEQUENCE</scope>
    <source>
        <strain evidence="1">LB-8</strain>
    </source>
</reference>
<evidence type="ECO:0000313" key="1">
    <source>
        <dbReference type="EMBL" id="MCU7550444.1"/>
    </source>
</evidence>
<evidence type="ECO:0000313" key="2">
    <source>
        <dbReference type="Proteomes" id="UP001155483"/>
    </source>
</evidence>
<comment type="caution">
    <text evidence="1">The sequence shown here is derived from an EMBL/GenBank/DDBJ whole genome shotgun (WGS) entry which is preliminary data.</text>
</comment>
<proteinExistence type="predicted"/>
<organism evidence="1 2">
    <name type="scientific">Paraflavisolibacter caeni</name>
    <dbReference type="NCBI Taxonomy" id="2982496"/>
    <lineage>
        <taxon>Bacteria</taxon>
        <taxon>Pseudomonadati</taxon>
        <taxon>Bacteroidota</taxon>
        <taxon>Chitinophagia</taxon>
        <taxon>Chitinophagales</taxon>
        <taxon>Chitinophagaceae</taxon>
        <taxon>Paraflavisolibacter</taxon>
    </lineage>
</organism>
<sequence>MRKKKTKTHNIVQPKVEIQLDQITFDTTYYTNLYSFAPDARFALTKTKKGVYLVMNFDAYLESIGNPLFIRFADDHVLSMMPVKAIRPIHSAFG</sequence>
<dbReference type="RefSeq" id="WP_279297884.1">
    <property type="nucleotide sequence ID" value="NZ_JAOTIF010000012.1"/>
</dbReference>
<dbReference type="Proteomes" id="UP001155483">
    <property type="component" value="Unassembled WGS sequence"/>
</dbReference>
<name>A0A9X2XW23_9BACT</name>
<accession>A0A9X2XW23</accession>
<gene>
    <name evidence="1" type="ORF">OCK74_15085</name>
</gene>
<reference evidence="1" key="1">
    <citation type="submission" date="2022-09" db="EMBL/GenBank/DDBJ databases">
        <authorList>
            <person name="Yuan C."/>
            <person name="Ke Z."/>
        </authorList>
    </citation>
    <scope>NUCLEOTIDE SEQUENCE</scope>
    <source>
        <strain evidence="1">LB-8</strain>
    </source>
</reference>
<protein>
    <submittedName>
        <fullName evidence="1">Uncharacterized protein</fullName>
    </submittedName>
</protein>
<dbReference type="EMBL" id="JAOTIF010000012">
    <property type="protein sequence ID" value="MCU7550444.1"/>
    <property type="molecule type" value="Genomic_DNA"/>
</dbReference>
<keyword evidence="2" id="KW-1185">Reference proteome</keyword>